<organism evidence="8 9">
    <name type="scientific">Ancylobacter koreensis</name>
    <dbReference type="NCBI Taxonomy" id="266121"/>
    <lineage>
        <taxon>Bacteria</taxon>
        <taxon>Pseudomonadati</taxon>
        <taxon>Pseudomonadota</taxon>
        <taxon>Alphaproteobacteria</taxon>
        <taxon>Hyphomicrobiales</taxon>
        <taxon>Xanthobacteraceae</taxon>
        <taxon>Ancylobacter</taxon>
    </lineage>
</organism>
<sequence length="169" mass="18532">MTPHMATRPSNAAGPADFPGSGLVASLLRLRERLDAIPMSVLTFCARLFPAAVFWQSGQTKVEGWRVTDGAVALFQEEYRLPLVDPWLAAHLAAFAEHFFPVLLVLGLATRLSAAALLAMTLVIEIFVYPDAWPTHGVWATCFLLLIARGPGLLSVDALIERLWLRPAR</sequence>
<evidence type="ECO:0000313" key="9">
    <source>
        <dbReference type="Proteomes" id="UP001202867"/>
    </source>
</evidence>
<dbReference type="InterPro" id="IPR032808">
    <property type="entry name" value="DoxX"/>
</dbReference>
<evidence type="ECO:0000256" key="6">
    <source>
        <dbReference type="ARBA" id="ARBA00023136"/>
    </source>
</evidence>
<accession>A0ABT0DR43</accession>
<proteinExistence type="inferred from homology"/>
<keyword evidence="6 7" id="KW-0472">Membrane</keyword>
<reference evidence="9" key="1">
    <citation type="submission" date="2023-07" db="EMBL/GenBank/DDBJ databases">
        <title>Ancylobacter moscoviensis sp. nov., facultatively methylotrophic bacteria from activated sludge and the reclassification of Starkeya novella (Starkey 1934) Kelly et al. 2000 as Ancylobacter novellus comb. nov., Starkeya koreensis Im et al. 2006 as Ancylobacter koreensis comb.nov., Angulomicrobium tetraedrale Vasil'eva et al. 1986 as Ancylobacter tetraedralis comb. nov., Angulomicrobium amanitiforme Fritz et al. 2004 as Ancylobacter amanitiformis comb. nov. and Methylorhabdus multivorans Doronina et al. 1996 as Ancylobacter multivorans comb. nov. and emended description of the genus Ancylobacter.</title>
        <authorList>
            <person name="Doronina N."/>
            <person name="Chemodurova A."/>
            <person name="Grouzdev D."/>
            <person name="Koziaeva V."/>
            <person name="Shi W."/>
            <person name="Wu L."/>
            <person name="Kaparullina E."/>
        </authorList>
    </citation>
    <scope>NUCLEOTIDE SEQUENCE [LARGE SCALE GENOMIC DNA]</scope>
    <source>
        <strain evidence="9">Jip08</strain>
    </source>
</reference>
<dbReference type="EMBL" id="JALKCG010000008">
    <property type="protein sequence ID" value="MCK0209748.1"/>
    <property type="molecule type" value="Genomic_DNA"/>
</dbReference>
<evidence type="ECO:0000256" key="3">
    <source>
        <dbReference type="ARBA" id="ARBA00022475"/>
    </source>
</evidence>
<keyword evidence="3" id="KW-1003">Cell membrane</keyword>
<evidence type="ECO:0000256" key="2">
    <source>
        <dbReference type="ARBA" id="ARBA00006679"/>
    </source>
</evidence>
<gene>
    <name evidence="8" type="ORF">MWN33_17070</name>
</gene>
<dbReference type="InterPro" id="IPR051907">
    <property type="entry name" value="DoxX-like_oxidoreductase"/>
</dbReference>
<keyword evidence="9" id="KW-1185">Reference proteome</keyword>
<comment type="subcellular location">
    <subcellularLocation>
        <location evidence="1">Cell membrane</location>
        <topology evidence="1">Multi-pass membrane protein</topology>
    </subcellularLocation>
</comment>
<evidence type="ECO:0000256" key="7">
    <source>
        <dbReference type="SAM" id="Phobius"/>
    </source>
</evidence>
<comment type="caution">
    <text evidence="8">The sequence shown here is derived from an EMBL/GenBank/DDBJ whole genome shotgun (WGS) entry which is preliminary data.</text>
</comment>
<protein>
    <submittedName>
        <fullName evidence="8">DoxX family protein</fullName>
    </submittedName>
</protein>
<dbReference type="Proteomes" id="UP001202867">
    <property type="component" value="Unassembled WGS sequence"/>
</dbReference>
<evidence type="ECO:0000256" key="1">
    <source>
        <dbReference type="ARBA" id="ARBA00004651"/>
    </source>
</evidence>
<feature type="transmembrane region" description="Helical" evidence="7">
    <location>
        <begin position="138"/>
        <end position="160"/>
    </location>
</feature>
<evidence type="ECO:0000313" key="8">
    <source>
        <dbReference type="EMBL" id="MCK0209748.1"/>
    </source>
</evidence>
<dbReference type="PANTHER" id="PTHR33452">
    <property type="entry name" value="OXIDOREDUCTASE CATD-RELATED"/>
    <property type="match status" value="1"/>
</dbReference>
<comment type="similarity">
    <text evidence="2">Belongs to the DoxX family.</text>
</comment>
<evidence type="ECO:0000256" key="5">
    <source>
        <dbReference type="ARBA" id="ARBA00022989"/>
    </source>
</evidence>
<dbReference type="RefSeq" id="WP_247202246.1">
    <property type="nucleotide sequence ID" value="NZ_JALKCG010000008.1"/>
</dbReference>
<dbReference type="Pfam" id="PF07681">
    <property type="entry name" value="DoxX"/>
    <property type="match status" value="1"/>
</dbReference>
<name>A0ABT0DR43_9HYPH</name>
<evidence type="ECO:0000256" key="4">
    <source>
        <dbReference type="ARBA" id="ARBA00022692"/>
    </source>
</evidence>
<dbReference type="PANTHER" id="PTHR33452:SF1">
    <property type="entry name" value="INNER MEMBRANE PROTEIN YPHA-RELATED"/>
    <property type="match status" value="1"/>
</dbReference>
<keyword evidence="4 7" id="KW-0812">Transmembrane</keyword>
<keyword evidence="5 7" id="KW-1133">Transmembrane helix</keyword>